<dbReference type="Proteomes" id="UP001597461">
    <property type="component" value="Unassembled WGS sequence"/>
</dbReference>
<gene>
    <name evidence="1" type="ORF">ACFSR6_03440</name>
</gene>
<sequence>MSKQTKIISSAWEAEEIILKLMAEQSKIRTARDDAKLKAENAVRDVQYQFYMCKATILDNRFIEIGKTIELITEFLPLPDDDRC</sequence>
<evidence type="ECO:0000313" key="2">
    <source>
        <dbReference type="Proteomes" id="UP001597461"/>
    </source>
</evidence>
<proteinExistence type="predicted"/>
<organism evidence="1 2">
    <name type="scientific">Pedobacter vanadiisoli</name>
    <dbReference type="NCBI Taxonomy" id="1761975"/>
    <lineage>
        <taxon>Bacteria</taxon>
        <taxon>Pseudomonadati</taxon>
        <taxon>Bacteroidota</taxon>
        <taxon>Sphingobacteriia</taxon>
        <taxon>Sphingobacteriales</taxon>
        <taxon>Sphingobacteriaceae</taxon>
        <taxon>Pedobacter</taxon>
    </lineage>
</organism>
<keyword evidence="2" id="KW-1185">Reference proteome</keyword>
<dbReference type="EMBL" id="JBHULL010000003">
    <property type="protein sequence ID" value="MFD2581528.1"/>
    <property type="molecule type" value="Genomic_DNA"/>
</dbReference>
<protein>
    <submittedName>
        <fullName evidence="1">Uncharacterized protein</fullName>
    </submittedName>
</protein>
<reference evidence="2" key="1">
    <citation type="journal article" date="2019" name="Int. J. Syst. Evol. Microbiol.">
        <title>The Global Catalogue of Microorganisms (GCM) 10K type strain sequencing project: providing services to taxonomists for standard genome sequencing and annotation.</title>
        <authorList>
            <consortium name="The Broad Institute Genomics Platform"/>
            <consortium name="The Broad Institute Genome Sequencing Center for Infectious Disease"/>
            <person name="Wu L."/>
            <person name="Ma J."/>
        </authorList>
    </citation>
    <scope>NUCLEOTIDE SEQUENCE [LARGE SCALE GENOMIC DNA]</scope>
    <source>
        <strain evidence="2">KCTC 42866</strain>
    </source>
</reference>
<dbReference type="RefSeq" id="WP_379074957.1">
    <property type="nucleotide sequence ID" value="NZ_JBHULL010000003.1"/>
</dbReference>
<comment type="caution">
    <text evidence="1">The sequence shown here is derived from an EMBL/GenBank/DDBJ whole genome shotgun (WGS) entry which is preliminary data.</text>
</comment>
<name>A0ABW5MH29_9SPHI</name>
<evidence type="ECO:0000313" key="1">
    <source>
        <dbReference type="EMBL" id="MFD2581528.1"/>
    </source>
</evidence>
<accession>A0ABW5MH29</accession>